<name>A0A8S9WTF3_APOLU</name>
<reference evidence="2" key="1">
    <citation type="journal article" date="2021" name="Mol. Ecol. Resour.">
        <title>Apolygus lucorum genome provides insights into omnivorousness and mesophyll feeding.</title>
        <authorList>
            <person name="Liu Y."/>
            <person name="Liu H."/>
            <person name="Wang H."/>
            <person name="Huang T."/>
            <person name="Liu B."/>
            <person name="Yang B."/>
            <person name="Yin L."/>
            <person name="Li B."/>
            <person name="Zhang Y."/>
            <person name="Zhang S."/>
            <person name="Jiang F."/>
            <person name="Zhang X."/>
            <person name="Ren Y."/>
            <person name="Wang B."/>
            <person name="Wang S."/>
            <person name="Lu Y."/>
            <person name="Wu K."/>
            <person name="Fan W."/>
            <person name="Wang G."/>
        </authorList>
    </citation>
    <scope>NUCLEOTIDE SEQUENCE</scope>
    <source>
        <strain evidence="2">12Hb</strain>
    </source>
</reference>
<protein>
    <submittedName>
        <fullName evidence="2">Uncharacterized protein</fullName>
    </submittedName>
</protein>
<feature type="region of interest" description="Disordered" evidence="1">
    <location>
        <begin position="1"/>
        <end position="32"/>
    </location>
</feature>
<feature type="region of interest" description="Disordered" evidence="1">
    <location>
        <begin position="66"/>
        <end position="105"/>
    </location>
</feature>
<dbReference type="Proteomes" id="UP000466442">
    <property type="component" value="Unassembled WGS sequence"/>
</dbReference>
<organism evidence="2 3">
    <name type="scientific">Apolygus lucorum</name>
    <name type="common">Small green plant bug</name>
    <name type="synonym">Lygocoris lucorum</name>
    <dbReference type="NCBI Taxonomy" id="248454"/>
    <lineage>
        <taxon>Eukaryota</taxon>
        <taxon>Metazoa</taxon>
        <taxon>Ecdysozoa</taxon>
        <taxon>Arthropoda</taxon>
        <taxon>Hexapoda</taxon>
        <taxon>Insecta</taxon>
        <taxon>Pterygota</taxon>
        <taxon>Neoptera</taxon>
        <taxon>Paraneoptera</taxon>
        <taxon>Hemiptera</taxon>
        <taxon>Heteroptera</taxon>
        <taxon>Panheteroptera</taxon>
        <taxon>Cimicomorpha</taxon>
        <taxon>Miridae</taxon>
        <taxon>Mirini</taxon>
        <taxon>Apolygus</taxon>
    </lineage>
</organism>
<dbReference type="OrthoDB" id="10507529at2759"/>
<dbReference type="AlphaFoldDB" id="A0A8S9WTF3"/>
<proteinExistence type="predicted"/>
<evidence type="ECO:0000313" key="2">
    <source>
        <dbReference type="EMBL" id="KAF6199096.1"/>
    </source>
</evidence>
<gene>
    <name evidence="2" type="ORF">GE061_007121</name>
</gene>
<feature type="compositionally biased region" description="Polar residues" evidence="1">
    <location>
        <begin position="74"/>
        <end position="84"/>
    </location>
</feature>
<sequence>MECERLTRPVPRGKVWGRRGWGQAEDGSPPMNRAEEVELFRRSREVSVLRAKRPEDLVLSVLKEPLVPNHQHQESSNQPSLVSTSEDDDEQTRVNTFKLHPTVPV</sequence>
<accession>A0A8S9WTF3</accession>
<evidence type="ECO:0000313" key="3">
    <source>
        <dbReference type="Proteomes" id="UP000466442"/>
    </source>
</evidence>
<dbReference type="EMBL" id="WIXP02000015">
    <property type="protein sequence ID" value="KAF6199096.1"/>
    <property type="molecule type" value="Genomic_DNA"/>
</dbReference>
<keyword evidence="3" id="KW-1185">Reference proteome</keyword>
<evidence type="ECO:0000256" key="1">
    <source>
        <dbReference type="SAM" id="MobiDB-lite"/>
    </source>
</evidence>
<comment type="caution">
    <text evidence="2">The sequence shown here is derived from an EMBL/GenBank/DDBJ whole genome shotgun (WGS) entry which is preliminary data.</text>
</comment>